<evidence type="ECO:0000313" key="11">
    <source>
        <dbReference type="Proteomes" id="UP000001876"/>
    </source>
</evidence>
<dbReference type="InterPro" id="IPR029071">
    <property type="entry name" value="Ubiquitin-like_domsf"/>
</dbReference>
<accession>C1N4V6</accession>
<dbReference type="PANTHER" id="PTHR15316:SF1">
    <property type="entry name" value="SPLICING FACTOR 3A SUBUNIT 1"/>
    <property type="match status" value="1"/>
</dbReference>
<dbReference type="OMA" id="HAYYRHR"/>
<dbReference type="EMBL" id="GG663747">
    <property type="protein sequence ID" value="EEH52798.1"/>
    <property type="molecule type" value="Genomic_DNA"/>
</dbReference>
<dbReference type="CDD" id="cd01800">
    <property type="entry name" value="Ubl_SF3a120"/>
    <property type="match status" value="1"/>
</dbReference>
<evidence type="ECO:0000256" key="4">
    <source>
        <dbReference type="ARBA" id="ARBA00022737"/>
    </source>
</evidence>
<dbReference type="SUPFAM" id="SSF54236">
    <property type="entry name" value="Ubiquitin-like"/>
    <property type="match status" value="1"/>
</dbReference>
<keyword evidence="6" id="KW-0539">Nucleus</keyword>
<evidence type="ECO:0000313" key="10">
    <source>
        <dbReference type="EMBL" id="EEH52798.1"/>
    </source>
</evidence>
<feature type="domain" description="SURP motif" evidence="9">
    <location>
        <begin position="167"/>
        <end position="209"/>
    </location>
</feature>
<dbReference type="Proteomes" id="UP000001876">
    <property type="component" value="Unassembled WGS sequence"/>
</dbReference>
<dbReference type="InterPro" id="IPR022030">
    <property type="entry name" value="SF3A1_dom"/>
</dbReference>
<keyword evidence="5" id="KW-0508">mRNA splicing</keyword>
<dbReference type="Pfam" id="PF01805">
    <property type="entry name" value="Surp"/>
    <property type="match status" value="2"/>
</dbReference>
<dbReference type="GO" id="GO:0005686">
    <property type="term" value="C:U2 snRNP"/>
    <property type="evidence" value="ECO:0007669"/>
    <property type="project" value="UniProtKB-ARBA"/>
</dbReference>
<evidence type="ECO:0000259" key="8">
    <source>
        <dbReference type="PROSITE" id="PS50053"/>
    </source>
</evidence>
<dbReference type="InterPro" id="IPR035967">
    <property type="entry name" value="SWAP/Surp_sf"/>
</dbReference>
<evidence type="ECO:0000259" key="9">
    <source>
        <dbReference type="PROSITE" id="PS50128"/>
    </source>
</evidence>
<reference evidence="10 11" key="1">
    <citation type="journal article" date="2009" name="Science">
        <title>Green evolution and dynamic adaptations revealed by genomes of the marine picoeukaryotes Micromonas.</title>
        <authorList>
            <person name="Worden A.Z."/>
            <person name="Lee J.H."/>
            <person name="Mock T."/>
            <person name="Rouze P."/>
            <person name="Simmons M.P."/>
            <person name="Aerts A.L."/>
            <person name="Allen A.E."/>
            <person name="Cuvelier M.L."/>
            <person name="Derelle E."/>
            <person name="Everett M.V."/>
            <person name="Foulon E."/>
            <person name="Grimwood J."/>
            <person name="Gundlach H."/>
            <person name="Henrissat B."/>
            <person name="Napoli C."/>
            <person name="McDonald S.M."/>
            <person name="Parker M.S."/>
            <person name="Rombauts S."/>
            <person name="Salamov A."/>
            <person name="Von Dassow P."/>
            <person name="Badger J.H."/>
            <person name="Coutinho P.M."/>
            <person name="Demir E."/>
            <person name="Dubchak I."/>
            <person name="Gentemann C."/>
            <person name="Eikrem W."/>
            <person name="Gready J.E."/>
            <person name="John U."/>
            <person name="Lanier W."/>
            <person name="Lindquist E.A."/>
            <person name="Lucas S."/>
            <person name="Mayer K.F."/>
            <person name="Moreau H."/>
            <person name="Not F."/>
            <person name="Otillar R."/>
            <person name="Panaud O."/>
            <person name="Pangilinan J."/>
            <person name="Paulsen I."/>
            <person name="Piegu B."/>
            <person name="Poliakov A."/>
            <person name="Robbens S."/>
            <person name="Schmutz J."/>
            <person name="Toulza E."/>
            <person name="Wyss T."/>
            <person name="Zelensky A."/>
            <person name="Zhou K."/>
            <person name="Armbrust E.V."/>
            <person name="Bhattacharya D."/>
            <person name="Goodenough U.W."/>
            <person name="Van de Peer Y."/>
            <person name="Grigoriev I.V."/>
        </authorList>
    </citation>
    <scope>NUCLEOTIDE SEQUENCE [LARGE SCALE GENOMIC DNA]</scope>
    <source>
        <strain evidence="10 11">CCMP1545</strain>
    </source>
</reference>
<dbReference type="SMART" id="SM00213">
    <property type="entry name" value="UBQ"/>
    <property type="match status" value="1"/>
</dbReference>
<dbReference type="FunFam" id="1.10.10.790:FF:000002">
    <property type="entry name" value="Splicing factor 3A subunit 1"/>
    <property type="match status" value="1"/>
</dbReference>
<dbReference type="AlphaFoldDB" id="C1N4V6"/>
<dbReference type="InterPro" id="IPR000061">
    <property type="entry name" value="Surp"/>
</dbReference>
<dbReference type="FunFam" id="1.10.10.790:FF:000001">
    <property type="entry name" value="Splicing factor 3a, subunit 1"/>
    <property type="match status" value="1"/>
</dbReference>
<dbReference type="GO" id="GO:0071004">
    <property type="term" value="C:U2-type prespliceosome"/>
    <property type="evidence" value="ECO:0007669"/>
    <property type="project" value="TreeGrafter"/>
</dbReference>
<dbReference type="PROSITE" id="PS50053">
    <property type="entry name" value="UBIQUITIN_2"/>
    <property type="match status" value="1"/>
</dbReference>
<dbReference type="SUPFAM" id="SSF109905">
    <property type="entry name" value="Surp module (SWAP domain)"/>
    <property type="match status" value="2"/>
</dbReference>
<organism evidence="11">
    <name type="scientific">Micromonas pusilla (strain CCMP1545)</name>
    <name type="common">Picoplanktonic green alga</name>
    <dbReference type="NCBI Taxonomy" id="564608"/>
    <lineage>
        <taxon>Eukaryota</taxon>
        <taxon>Viridiplantae</taxon>
        <taxon>Chlorophyta</taxon>
        <taxon>Mamiellophyceae</taxon>
        <taxon>Mamiellales</taxon>
        <taxon>Mamiellaceae</taxon>
        <taxon>Micromonas</taxon>
    </lineage>
</organism>
<dbReference type="InterPro" id="IPR035563">
    <property type="entry name" value="SF3As1_ubi"/>
</dbReference>
<evidence type="ECO:0000256" key="5">
    <source>
        <dbReference type="ARBA" id="ARBA00023187"/>
    </source>
</evidence>
<dbReference type="PROSITE" id="PS50128">
    <property type="entry name" value="SURP"/>
    <property type="match status" value="2"/>
</dbReference>
<dbReference type="RefSeq" id="XP_003062859.1">
    <property type="nucleotide sequence ID" value="XM_003062813.1"/>
</dbReference>
<gene>
    <name evidence="10" type="ORF">MICPUCDRAFT_42493</name>
</gene>
<name>C1N4V6_MICPC</name>
<dbReference type="InterPro" id="IPR000626">
    <property type="entry name" value="Ubiquitin-like_dom"/>
</dbReference>
<feature type="region of interest" description="Disordered" evidence="7">
    <location>
        <begin position="502"/>
        <end position="556"/>
    </location>
</feature>
<dbReference type="OrthoDB" id="447637at2759"/>
<dbReference type="GO" id="GO:0000381">
    <property type="term" value="P:regulation of alternative mRNA splicing, via spliceosome"/>
    <property type="evidence" value="ECO:0007669"/>
    <property type="project" value="TreeGrafter"/>
</dbReference>
<feature type="domain" description="SURP motif" evidence="9">
    <location>
        <begin position="52"/>
        <end position="94"/>
    </location>
</feature>
<proteinExistence type="predicted"/>
<dbReference type="GeneID" id="9688503"/>
<dbReference type="PANTHER" id="PTHR15316">
    <property type="entry name" value="SPLICEOSOME ASSOCIATED PROTEIN 114/SWAP SPLICING FACTOR-RELATED"/>
    <property type="match status" value="1"/>
</dbReference>
<dbReference type="SMART" id="SM00648">
    <property type="entry name" value="SWAP"/>
    <property type="match status" value="2"/>
</dbReference>
<keyword evidence="4" id="KW-0677">Repeat</keyword>
<evidence type="ECO:0000256" key="6">
    <source>
        <dbReference type="ARBA" id="ARBA00023242"/>
    </source>
</evidence>
<keyword evidence="3" id="KW-0747">Spliceosome</keyword>
<feature type="compositionally biased region" description="Pro residues" evidence="7">
    <location>
        <begin position="515"/>
        <end position="546"/>
    </location>
</feature>
<sequence length="726" mass="75369">MSGMEVAGPTSALTETGVDARSVNVAGTTKIELETQTHAVGIIQPPPDVKAIVDKTAQFVARNGPEFEQRILGSEKNNAKFNFLLPNDPYNAFYKSRIAAFKEEAAGGDAASVAAKAEAAAKEAQEKSGVAVVAGTGAAAPKVLVAPKKEEYTVHVPLGITSLDLDVIKLTAQFVARNGKSFLTGLTSREHSNPQFNFLKPTHSMFTFFTSLADAYSKVLMPPTHVAEQLSKDEDKSALLERALQRLEWERSRDAAKAAADDEIEKEREAMALIDWHEFVVVETIDFDDDEDEDLPMPLTVTEIMSQLRDADLGGGVDGGDGDVGVSGAEDAGDGETMDMDEDEKAMIAEGVAAGAATAAAAPTVGLSAPEPSMKIVRNYKKPEVLAAEAKARGTGAGADATKFAVSPITGELVAVEDMAEHMRISLIDPKWKTQKEAMLAKLRDSTMANDEEVATNILMLARTRPDVFGTTDEEVSNAIKDSIDAKKKAVPKVPAAGALKAAGGGGGGGGALPAVPPPPPPPAFAVPPPPAIPAAAAAPPPPAPTGPSLKPAPAGLPPAPTIVPQVPVPMPAPAGALRPLGAPPPPVAPAPMAPVAPPAPPPIADAEEEPATKKRKIGEVELDAEEDFLAANPGGGVVNVKLPSVDGDEHLNGNVIALTVDALSMPLSEFKKLIKEAVGGLAANKQKISAPGLGFLTDKNSLAYYNVKAGSTLTLALKERGGRKK</sequence>
<feature type="region of interest" description="Disordered" evidence="7">
    <location>
        <begin position="315"/>
        <end position="335"/>
    </location>
</feature>
<dbReference type="KEGG" id="mpp:MICPUCDRAFT_42493"/>
<protein>
    <submittedName>
        <fullName evidence="10">Predicted protein</fullName>
    </submittedName>
</protein>
<dbReference type="GO" id="GO:0071013">
    <property type="term" value="C:catalytic step 2 spliceosome"/>
    <property type="evidence" value="ECO:0007669"/>
    <property type="project" value="TreeGrafter"/>
</dbReference>
<dbReference type="STRING" id="564608.C1N4V6"/>
<dbReference type="InterPro" id="IPR045146">
    <property type="entry name" value="SF3A1"/>
</dbReference>
<feature type="compositionally biased region" description="Gly residues" evidence="7">
    <location>
        <begin position="315"/>
        <end position="325"/>
    </location>
</feature>
<dbReference type="Gene3D" id="3.10.20.90">
    <property type="entry name" value="Phosphatidylinositol 3-kinase Catalytic Subunit, Chain A, domain 1"/>
    <property type="match status" value="1"/>
</dbReference>
<evidence type="ECO:0000256" key="2">
    <source>
        <dbReference type="ARBA" id="ARBA00022664"/>
    </source>
</evidence>
<feature type="domain" description="Ubiquitin-like" evidence="8">
    <location>
        <begin position="665"/>
        <end position="723"/>
    </location>
</feature>
<evidence type="ECO:0000256" key="1">
    <source>
        <dbReference type="ARBA" id="ARBA00004123"/>
    </source>
</evidence>
<evidence type="ECO:0000256" key="7">
    <source>
        <dbReference type="SAM" id="MobiDB-lite"/>
    </source>
</evidence>
<keyword evidence="2" id="KW-0507">mRNA processing</keyword>
<dbReference type="Pfam" id="PF12230">
    <property type="entry name" value="PRP21_like_P"/>
    <property type="match status" value="1"/>
</dbReference>
<keyword evidence="11" id="KW-1185">Reference proteome</keyword>
<dbReference type="GO" id="GO:0003723">
    <property type="term" value="F:RNA binding"/>
    <property type="evidence" value="ECO:0007669"/>
    <property type="project" value="InterPro"/>
</dbReference>
<dbReference type="eggNOG" id="KOG0007">
    <property type="taxonomic scope" value="Eukaryota"/>
</dbReference>
<comment type="subcellular location">
    <subcellularLocation>
        <location evidence="1">Nucleus</location>
    </subcellularLocation>
</comment>
<evidence type="ECO:0000256" key="3">
    <source>
        <dbReference type="ARBA" id="ARBA00022728"/>
    </source>
</evidence>
<dbReference type="GO" id="GO:0045292">
    <property type="term" value="P:mRNA cis splicing, via spliceosome"/>
    <property type="evidence" value="ECO:0007669"/>
    <property type="project" value="InterPro"/>
</dbReference>
<feature type="compositionally biased region" description="Gly residues" evidence="7">
    <location>
        <begin position="503"/>
        <end position="512"/>
    </location>
</feature>
<dbReference type="Gene3D" id="1.10.10.790">
    <property type="entry name" value="Surp module"/>
    <property type="match status" value="2"/>
</dbReference>